<dbReference type="InterPro" id="IPR036909">
    <property type="entry name" value="Cyt_c-like_dom_sf"/>
</dbReference>
<evidence type="ECO:0000256" key="6">
    <source>
        <dbReference type="PROSITE-ProRule" id="PRU00433"/>
    </source>
</evidence>
<evidence type="ECO:0000256" key="5">
    <source>
        <dbReference type="ARBA" id="ARBA00023004"/>
    </source>
</evidence>
<name>A0ABQ0JXH1_9BACT</name>
<dbReference type="PANTHER" id="PTHR33751">
    <property type="entry name" value="CBB3-TYPE CYTOCHROME C OXIDASE SUBUNIT FIXP"/>
    <property type="match status" value="1"/>
</dbReference>
<keyword evidence="7" id="KW-0812">Transmembrane</keyword>
<dbReference type="Gene3D" id="1.10.760.10">
    <property type="entry name" value="Cytochrome c-like domain"/>
    <property type="match status" value="1"/>
</dbReference>
<keyword evidence="3 6" id="KW-0479">Metal-binding</keyword>
<evidence type="ECO:0000256" key="3">
    <source>
        <dbReference type="ARBA" id="ARBA00022723"/>
    </source>
</evidence>
<dbReference type="InterPro" id="IPR009056">
    <property type="entry name" value="Cyt_c-like_dom"/>
</dbReference>
<dbReference type="RefSeq" id="WP_052563454.1">
    <property type="nucleotide sequence ID" value="NZ_BAFN01000001.1"/>
</dbReference>
<proteinExistence type="predicted"/>
<dbReference type="SUPFAM" id="SSF46626">
    <property type="entry name" value="Cytochrome c"/>
    <property type="match status" value="1"/>
</dbReference>
<protein>
    <submittedName>
        <fullName evidence="9">Cytochrome c mono- and diheme variants</fullName>
    </submittedName>
</protein>
<keyword evidence="2 6" id="KW-0349">Heme</keyword>
<evidence type="ECO:0000313" key="10">
    <source>
        <dbReference type="Proteomes" id="UP000032309"/>
    </source>
</evidence>
<keyword evidence="7" id="KW-1133">Transmembrane helix</keyword>
<dbReference type="PROSITE" id="PS51007">
    <property type="entry name" value="CYTC"/>
    <property type="match status" value="1"/>
</dbReference>
<accession>A0ABQ0JXH1</accession>
<comment type="caution">
    <text evidence="9">The sequence shown here is derived from an EMBL/GenBank/DDBJ whole genome shotgun (WGS) entry which is preliminary data.</text>
</comment>
<feature type="transmembrane region" description="Helical" evidence="7">
    <location>
        <begin position="7"/>
        <end position="28"/>
    </location>
</feature>
<keyword evidence="10" id="KW-1185">Reference proteome</keyword>
<dbReference type="InterPro" id="IPR008168">
    <property type="entry name" value="Cyt_C_IC"/>
</dbReference>
<evidence type="ECO:0000256" key="7">
    <source>
        <dbReference type="SAM" id="Phobius"/>
    </source>
</evidence>
<keyword evidence="5 6" id="KW-0408">Iron</keyword>
<evidence type="ECO:0000256" key="2">
    <source>
        <dbReference type="ARBA" id="ARBA00022617"/>
    </source>
</evidence>
<feature type="domain" description="Cytochrome c" evidence="8">
    <location>
        <begin position="32"/>
        <end position="115"/>
    </location>
</feature>
<dbReference type="Proteomes" id="UP000032309">
    <property type="component" value="Unassembled WGS sequence"/>
</dbReference>
<dbReference type="EMBL" id="BAFN01000001">
    <property type="protein sequence ID" value="GAN33406.1"/>
    <property type="molecule type" value="Genomic_DNA"/>
</dbReference>
<evidence type="ECO:0000256" key="4">
    <source>
        <dbReference type="ARBA" id="ARBA00022982"/>
    </source>
</evidence>
<keyword evidence="4" id="KW-0249">Electron transport</keyword>
<dbReference type="InterPro" id="IPR050597">
    <property type="entry name" value="Cytochrome_c_Oxidase_Subunit"/>
</dbReference>
<gene>
    <name evidence="9" type="ORF">BROSI_A1926</name>
</gene>
<dbReference type="Pfam" id="PF13442">
    <property type="entry name" value="Cytochrome_CBB3"/>
    <property type="match status" value="1"/>
</dbReference>
<keyword evidence="1" id="KW-0813">Transport</keyword>
<evidence type="ECO:0000256" key="1">
    <source>
        <dbReference type="ARBA" id="ARBA00022448"/>
    </source>
</evidence>
<sequence length="120" mass="13906">MGDWKRAVCYTIFSFVFFCLYSGFSTVWGQEEEEINPKKLFEYHCATCHGENGKGTKRGRELKAPDLADSDWQAQKKDEEILNSIINGKNKMPRWSDKLKPEEIQALAGYVRKLVPKKRT</sequence>
<reference evidence="10" key="1">
    <citation type="journal article" date="2015" name="Genome Announc.">
        <title>Draft Genome Sequence of an Anaerobic Ammonium-Oxidizing Bacterium, "Candidatus Brocadia sinica".</title>
        <authorList>
            <person name="Oshiki M."/>
            <person name="Shinyako-Hata K."/>
            <person name="Satoh H."/>
            <person name="Okabe S."/>
        </authorList>
    </citation>
    <scope>NUCLEOTIDE SEQUENCE [LARGE SCALE GENOMIC DNA]</scope>
    <source>
        <strain evidence="10">JPN1</strain>
    </source>
</reference>
<dbReference type="PANTHER" id="PTHR33751:SF1">
    <property type="entry name" value="CBB3-TYPE CYTOCHROME C OXIDASE SUBUNIT FIXP"/>
    <property type="match status" value="1"/>
</dbReference>
<organism evidence="9 10">
    <name type="scientific">Candidatus Brocadia sinica JPN1</name>
    <dbReference type="NCBI Taxonomy" id="1197129"/>
    <lineage>
        <taxon>Bacteria</taxon>
        <taxon>Pseudomonadati</taxon>
        <taxon>Planctomycetota</taxon>
        <taxon>Candidatus Brocadiia</taxon>
        <taxon>Candidatus Brocadiales</taxon>
        <taxon>Candidatus Brocadiaceae</taxon>
        <taxon>Candidatus Brocadia</taxon>
    </lineage>
</organism>
<evidence type="ECO:0000259" key="8">
    <source>
        <dbReference type="PROSITE" id="PS51007"/>
    </source>
</evidence>
<dbReference type="PRINTS" id="PR00605">
    <property type="entry name" value="CYTCHROMECIC"/>
</dbReference>
<keyword evidence="7" id="KW-0472">Membrane</keyword>
<evidence type="ECO:0000313" key="9">
    <source>
        <dbReference type="EMBL" id="GAN33406.1"/>
    </source>
</evidence>